<dbReference type="GO" id="GO:0006574">
    <property type="term" value="P:L-valine catabolic process"/>
    <property type="evidence" value="ECO:0007669"/>
    <property type="project" value="TreeGrafter"/>
</dbReference>
<dbReference type="CDD" id="cd07085">
    <property type="entry name" value="ALDH_F6_MMSDH"/>
    <property type="match status" value="1"/>
</dbReference>
<evidence type="ECO:0000256" key="1">
    <source>
        <dbReference type="ARBA" id="ARBA00023002"/>
    </source>
</evidence>
<dbReference type="GO" id="GO:0004491">
    <property type="term" value="F:methylmalonate-semialdehyde dehydrogenase (acylating, NAD) activity"/>
    <property type="evidence" value="ECO:0007669"/>
    <property type="project" value="UniProtKB-EC"/>
</dbReference>
<organism evidence="3 4">
    <name type="scientific">Anaerocolumna sedimenticola</name>
    <dbReference type="NCBI Taxonomy" id="2696063"/>
    <lineage>
        <taxon>Bacteria</taxon>
        <taxon>Bacillati</taxon>
        <taxon>Bacillota</taxon>
        <taxon>Clostridia</taxon>
        <taxon>Lachnospirales</taxon>
        <taxon>Lachnospiraceae</taxon>
        <taxon>Anaerocolumna</taxon>
    </lineage>
</organism>
<dbReference type="FunFam" id="3.40.309.10:FF:000002">
    <property type="entry name" value="Methylmalonate-semialdehyde dehydrogenase (Acylating)"/>
    <property type="match status" value="1"/>
</dbReference>
<dbReference type="Pfam" id="PF00171">
    <property type="entry name" value="Aldedh"/>
    <property type="match status" value="1"/>
</dbReference>
<gene>
    <name evidence="3" type="primary">mmsA</name>
    <name evidence="3" type="ORF">Ana3638_06500</name>
</gene>
<dbReference type="EMBL" id="CP048000">
    <property type="protein sequence ID" value="QHQ60462.1"/>
    <property type="molecule type" value="Genomic_DNA"/>
</dbReference>
<keyword evidence="4" id="KW-1185">Reference proteome</keyword>
<proteinExistence type="predicted"/>
<evidence type="ECO:0000313" key="3">
    <source>
        <dbReference type="EMBL" id="QHQ60462.1"/>
    </source>
</evidence>
<dbReference type="PANTHER" id="PTHR43866">
    <property type="entry name" value="MALONATE-SEMIALDEHYDE DEHYDROGENASE"/>
    <property type="match status" value="1"/>
</dbReference>
<dbReference type="NCBIfam" id="TIGR01722">
    <property type="entry name" value="MMSDH"/>
    <property type="match status" value="1"/>
</dbReference>
<dbReference type="InterPro" id="IPR010061">
    <property type="entry name" value="MeMal-semiAld_DH"/>
</dbReference>
<dbReference type="Gene3D" id="3.40.605.10">
    <property type="entry name" value="Aldehyde Dehydrogenase, Chain A, domain 1"/>
    <property type="match status" value="1"/>
</dbReference>
<name>A0A6P1TK29_9FIRM</name>
<dbReference type="EC" id="1.2.1.27" evidence="3"/>
<dbReference type="InterPro" id="IPR016161">
    <property type="entry name" value="Ald_DH/histidinol_DH"/>
</dbReference>
<reference evidence="3 4" key="1">
    <citation type="submission" date="2020-01" db="EMBL/GenBank/DDBJ databases">
        <title>Genome analysis of Anaerocolumna sp. CBA3638.</title>
        <authorList>
            <person name="Kim J."/>
            <person name="Roh S.W."/>
        </authorList>
    </citation>
    <scope>NUCLEOTIDE SEQUENCE [LARGE SCALE GENOMIC DNA]</scope>
    <source>
        <strain evidence="3 4">CBA3638</strain>
    </source>
</reference>
<sequence>MEKLSYFAGGRYIESETDKYNEVYNPSTGEVTALVPNCTSDEVEKVIDIAKKAYESWSRVPIVKRVQVLYKLRQLIEEHMEELTYLVAQEHGKVWDEAMGDVLKAKEGTELACSAPSLIMGESLMNASSGFDTVLYRESLGVFAGIVPFNFPAMIPMGWMTPMCVAAGNAIVLKVSSSTPRTALRFAELYKEAGLPDGVLNIITCSRKEAEIFLTHPDIKGISFVGTTAVGKHIYSVAAAHGKRVQALCEAKNHALVMKDAPIDRTAAGIINSAFGCAGERCMALPVVVAEEEIADELVAKLVELAKGLKVGPAYDKASTLGPVVNLKHKESILNWIQKGIDEGAEIVLDGRNVKVENFENGYYLGPTIFDHVSEDMTIGTTEIFGPVLCIKRVKDFEEGLAVMNRNPFANGSVIYTQNGYFAREFASRTHGGMVGVNVGIPVPVGVFPFSGHKDSFFGDLHCLGKDGIKFYTESKCVTTRWFDEDEKKNTKVNTWDGTI</sequence>
<dbReference type="InterPro" id="IPR015590">
    <property type="entry name" value="Aldehyde_DH_dom"/>
</dbReference>
<evidence type="ECO:0000313" key="4">
    <source>
        <dbReference type="Proteomes" id="UP000464314"/>
    </source>
</evidence>
<dbReference type="GO" id="GO:0006210">
    <property type="term" value="P:thymine catabolic process"/>
    <property type="evidence" value="ECO:0007669"/>
    <property type="project" value="TreeGrafter"/>
</dbReference>
<dbReference type="Proteomes" id="UP000464314">
    <property type="component" value="Chromosome"/>
</dbReference>
<dbReference type="SUPFAM" id="SSF53720">
    <property type="entry name" value="ALDH-like"/>
    <property type="match status" value="1"/>
</dbReference>
<dbReference type="InterPro" id="IPR016163">
    <property type="entry name" value="Ald_DH_C"/>
</dbReference>
<dbReference type="Gene3D" id="3.40.309.10">
    <property type="entry name" value="Aldehyde Dehydrogenase, Chain A, domain 2"/>
    <property type="match status" value="1"/>
</dbReference>
<feature type="domain" description="Aldehyde dehydrogenase" evidence="2">
    <location>
        <begin position="12"/>
        <end position="478"/>
    </location>
</feature>
<dbReference type="RefSeq" id="WP_161837298.1">
    <property type="nucleotide sequence ID" value="NZ_CP048000.1"/>
</dbReference>
<evidence type="ECO:0000259" key="2">
    <source>
        <dbReference type="Pfam" id="PF00171"/>
    </source>
</evidence>
<dbReference type="PANTHER" id="PTHR43866:SF4">
    <property type="entry name" value="MALONATE-SEMIALDEHYDE DEHYDROGENASE"/>
    <property type="match status" value="1"/>
</dbReference>
<dbReference type="AlphaFoldDB" id="A0A6P1TK29"/>
<accession>A0A6P1TK29</accession>
<dbReference type="InterPro" id="IPR016162">
    <property type="entry name" value="Ald_DH_N"/>
</dbReference>
<keyword evidence="1 3" id="KW-0560">Oxidoreductase</keyword>
<dbReference type="KEGG" id="anr:Ana3638_06500"/>
<protein>
    <submittedName>
        <fullName evidence="3">CoA-acylating methylmalonate-semialdehyde dehydrogenase</fullName>
        <ecNumber evidence="3">1.2.1.27</ecNumber>
    </submittedName>
</protein>